<evidence type="ECO:0000256" key="3">
    <source>
        <dbReference type="ARBA" id="ARBA00011233"/>
    </source>
</evidence>
<organism evidence="6 7">
    <name type="scientific">Sphingomonas panacis</name>
    <dbReference type="NCBI Taxonomy" id="1560345"/>
    <lineage>
        <taxon>Bacteria</taxon>
        <taxon>Pseudomonadati</taxon>
        <taxon>Pseudomonadota</taxon>
        <taxon>Alphaproteobacteria</taxon>
        <taxon>Sphingomonadales</taxon>
        <taxon>Sphingomonadaceae</taxon>
        <taxon>Sphingomonas</taxon>
    </lineage>
</organism>
<dbReference type="GO" id="GO:0016829">
    <property type="term" value="F:lyase activity"/>
    <property type="evidence" value="ECO:0007669"/>
    <property type="project" value="UniProtKB-KW"/>
</dbReference>
<evidence type="ECO:0000313" key="7">
    <source>
        <dbReference type="Proteomes" id="UP000094256"/>
    </source>
</evidence>
<dbReference type="EMBL" id="CP014168">
    <property type="protein sequence ID" value="AOH82794.1"/>
    <property type="molecule type" value="Genomic_DNA"/>
</dbReference>
<comment type="similarity">
    <text evidence="2">Belongs to the KHG/KDPG aldolase family.</text>
</comment>
<evidence type="ECO:0000256" key="2">
    <source>
        <dbReference type="ARBA" id="ARBA00006906"/>
    </source>
</evidence>
<dbReference type="Pfam" id="PF01081">
    <property type="entry name" value="Aldolase"/>
    <property type="match status" value="1"/>
</dbReference>
<evidence type="ECO:0000256" key="1">
    <source>
        <dbReference type="ARBA" id="ARBA00004761"/>
    </source>
</evidence>
<dbReference type="PANTHER" id="PTHR30246">
    <property type="entry name" value="2-KETO-3-DEOXY-6-PHOSPHOGLUCONATE ALDOLASE"/>
    <property type="match status" value="1"/>
</dbReference>
<dbReference type="OrthoDB" id="7204076at2"/>
<accession>A0A1B3Z5T2</accession>
<dbReference type="SUPFAM" id="SSF51569">
    <property type="entry name" value="Aldolase"/>
    <property type="match status" value="1"/>
</dbReference>
<dbReference type="CDD" id="cd00452">
    <property type="entry name" value="KDPG_aldolase"/>
    <property type="match status" value="1"/>
</dbReference>
<reference evidence="6 7" key="1">
    <citation type="submission" date="2016-01" db="EMBL/GenBank/DDBJ databases">
        <title>Complete genome and mega plasmid sequence of Sphingomonas panacis DCY99 elicits systemic resistance in rice to Xanthomonas oryzae.</title>
        <authorList>
            <person name="Kim Y.J."/>
            <person name="Yang D.C."/>
            <person name="Sing P."/>
        </authorList>
    </citation>
    <scope>NUCLEOTIDE SEQUENCE [LARGE SCALE GENOMIC DNA]</scope>
    <source>
        <strain evidence="6 7">DCY99</strain>
    </source>
</reference>
<dbReference type="NCBIfam" id="NF006600">
    <property type="entry name" value="PRK09140.1"/>
    <property type="match status" value="1"/>
</dbReference>
<dbReference type="InterPro" id="IPR000887">
    <property type="entry name" value="Aldlse_KDPG_KHG"/>
</dbReference>
<dbReference type="KEGG" id="span:AWL63_01150"/>
<name>A0A1B3Z5T2_9SPHN</name>
<dbReference type="AlphaFoldDB" id="A0A1B3Z5T2"/>
<dbReference type="RefSeq" id="WP_069203378.1">
    <property type="nucleotide sequence ID" value="NZ_CP014168.1"/>
</dbReference>
<comment type="subunit">
    <text evidence="3">Homotrimer.</text>
</comment>
<dbReference type="InterPro" id="IPR013785">
    <property type="entry name" value="Aldolase_TIM"/>
</dbReference>
<keyword evidence="7" id="KW-1185">Reference proteome</keyword>
<evidence type="ECO:0000313" key="6">
    <source>
        <dbReference type="EMBL" id="AOH82794.1"/>
    </source>
</evidence>
<comment type="pathway">
    <text evidence="1">Carbohydrate acid metabolism.</text>
</comment>
<evidence type="ECO:0000256" key="5">
    <source>
        <dbReference type="ARBA" id="ARBA00023277"/>
    </source>
</evidence>
<dbReference type="Proteomes" id="UP000094256">
    <property type="component" value="Chromosome"/>
</dbReference>
<gene>
    <name evidence="6" type="ORF">AWL63_01150</name>
</gene>
<evidence type="ECO:0000256" key="4">
    <source>
        <dbReference type="ARBA" id="ARBA00023239"/>
    </source>
</evidence>
<keyword evidence="4" id="KW-0456">Lyase</keyword>
<sequence length="211" mass="21355">MTLDQLLAEGVPPVAAILRGLRPDEAIDVAAALIDNGIRILEVPFNSPEPTKSIAAITQAFGDRALIGGGTVLNVEAVEALVEAGGRLMVTPNTNPAVIARAVALGLEVLPGFMTPSEAFQAIAAGARRLKLFPGASLGPAYLKAVREVLPRDVAVWAVGGTNAETFKDWLAGGAEGIGVGGALFKPGDSAAVVGERAAALTAAWKAATAG</sequence>
<dbReference type="Gene3D" id="3.20.20.70">
    <property type="entry name" value="Aldolase class I"/>
    <property type="match status" value="1"/>
</dbReference>
<dbReference type="PANTHER" id="PTHR30246:SF1">
    <property type="entry name" value="2-DEHYDRO-3-DEOXY-6-PHOSPHOGALACTONATE ALDOLASE-RELATED"/>
    <property type="match status" value="1"/>
</dbReference>
<protein>
    <submittedName>
        <fullName evidence="6">2-dehydro-3-deoxy-6-phosphogalactonate aldolase</fullName>
    </submittedName>
</protein>
<dbReference type="STRING" id="1560345.AWL63_01150"/>
<keyword evidence="5" id="KW-0119">Carbohydrate metabolism</keyword>
<proteinExistence type="inferred from homology"/>